<dbReference type="STRING" id="638301.HMPREF0444_1658"/>
<dbReference type="Pfam" id="PF00210">
    <property type="entry name" value="Ferritin"/>
    <property type="match status" value="1"/>
</dbReference>
<reference evidence="4 5" key="1">
    <citation type="submission" date="2009-08" db="EMBL/GenBank/DDBJ databases">
        <authorList>
            <person name="Muzny D."/>
            <person name="Qin X."/>
            <person name="Deng J."/>
            <person name="Jiang H."/>
            <person name="Liu Y."/>
            <person name="Qu J."/>
            <person name="Song X.-Z."/>
            <person name="Zhang L."/>
            <person name="Thornton R."/>
            <person name="Coyle M."/>
            <person name="Francisco L."/>
            <person name="Jackson L."/>
            <person name="Javaid M."/>
            <person name="Korchina V."/>
            <person name="Kovar C."/>
            <person name="Mata R."/>
            <person name="Mathew T."/>
            <person name="Ngo R."/>
            <person name="Nguyen L."/>
            <person name="Nguyen N."/>
            <person name="Okwuonu G."/>
            <person name="Ongeri F."/>
            <person name="Pham C."/>
            <person name="Simmons D."/>
            <person name="Wilczek-Boney K."/>
            <person name="Hale W."/>
            <person name="Jakkamsetti A."/>
            <person name="Pham P."/>
            <person name="Ruth R."/>
            <person name="San Lucas F."/>
            <person name="Warren J."/>
            <person name="Zhang J."/>
            <person name="Zhao Z."/>
            <person name="Zhou C."/>
            <person name="Zhu D."/>
            <person name="Lee S."/>
            <person name="Bess C."/>
            <person name="Blankenburg K."/>
            <person name="Forbes L."/>
            <person name="Fu Q."/>
            <person name="Gubbala S."/>
            <person name="Hirani K."/>
            <person name="Jayaseelan J.C."/>
            <person name="Lara F."/>
            <person name="Munidasa M."/>
            <person name="Palculict T."/>
            <person name="Patil S."/>
            <person name="Pu L.-L."/>
            <person name="Saada N."/>
            <person name="Tang L."/>
            <person name="Weissenberger G."/>
            <person name="Zhu Y."/>
            <person name="Hemphill L."/>
            <person name="Shang Y."/>
            <person name="Youmans B."/>
            <person name="Ayvaz T."/>
            <person name="Ross M."/>
            <person name="Santibanez J."/>
            <person name="Aqrawi P."/>
            <person name="Gross S."/>
            <person name="Joshi V."/>
            <person name="Fowler G."/>
            <person name="Nazareth L."/>
            <person name="Reid J."/>
            <person name="Worley K."/>
            <person name="Petrosino J."/>
            <person name="Highlander S."/>
            <person name="Gibbs R."/>
        </authorList>
    </citation>
    <scope>NUCLEOTIDE SEQUENCE [LARGE SCALE GENOMIC DNA]</scope>
    <source>
        <strain evidence="4 5">ATCC 49175</strain>
    </source>
</reference>
<protein>
    <submittedName>
        <fullName evidence="4">Ferritin-like protein</fullName>
    </submittedName>
</protein>
<dbReference type="eggNOG" id="COG0783">
    <property type="taxonomic scope" value="Bacteria"/>
</dbReference>
<organism evidence="4 5">
    <name type="scientific">Granulicatella adiacens ATCC 49175</name>
    <dbReference type="NCBI Taxonomy" id="638301"/>
    <lineage>
        <taxon>Bacteria</taxon>
        <taxon>Bacillati</taxon>
        <taxon>Bacillota</taxon>
        <taxon>Bacilli</taxon>
        <taxon>Lactobacillales</taxon>
        <taxon>Carnobacteriaceae</taxon>
        <taxon>Granulicatella</taxon>
    </lineage>
</organism>
<evidence type="ECO:0000256" key="2">
    <source>
        <dbReference type="RuleBase" id="RU003875"/>
    </source>
</evidence>
<dbReference type="InterPro" id="IPR002177">
    <property type="entry name" value="DPS_DNA-bd"/>
</dbReference>
<accession>C8NIB3</accession>
<comment type="similarity">
    <text evidence="1 2">Belongs to the Dps family.</text>
</comment>
<dbReference type="GO" id="GO:0008199">
    <property type="term" value="F:ferric iron binding"/>
    <property type="evidence" value="ECO:0007669"/>
    <property type="project" value="InterPro"/>
</dbReference>
<dbReference type="HOGENOM" id="CLU_098183_4_0_9"/>
<dbReference type="InterPro" id="IPR008331">
    <property type="entry name" value="Ferritin_DPS_dom"/>
</dbReference>
<dbReference type="GeneID" id="78412574"/>
<dbReference type="InterPro" id="IPR009078">
    <property type="entry name" value="Ferritin-like_SF"/>
</dbReference>
<dbReference type="PRINTS" id="PR01346">
    <property type="entry name" value="HELNAPAPROT"/>
</dbReference>
<gene>
    <name evidence="4" type="ORF">HMPREF0444_1658</name>
</gene>
<evidence type="ECO:0000256" key="1">
    <source>
        <dbReference type="ARBA" id="ARBA00009497"/>
    </source>
</evidence>
<evidence type="ECO:0000313" key="4">
    <source>
        <dbReference type="EMBL" id="EEW36588.1"/>
    </source>
</evidence>
<dbReference type="PIRSF" id="PIRSF005900">
    <property type="entry name" value="Dps"/>
    <property type="match status" value="1"/>
</dbReference>
<dbReference type="PANTHER" id="PTHR42932">
    <property type="entry name" value="GENERAL STRESS PROTEIN 20U"/>
    <property type="match status" value="1"/>
</dbReference>
<evidence type="ECO:0000259" key="3">
    <source>
        <dbReference type="Pfam" id="PF00210"/>
    </source>
</evidence>
<dbReference type="PANTHER" id="PTHR42932:SF1">
    <property type="entry name" value="GENERAL STRESS PROTEIN 20U"/>
    <property type="match status" value="1"/>
</dbReference>
<name>C8NIB3_9LACT</name>
<dbReference type="CDD" id="cd01043">
    <property type="entry name" value="DPS"/>
    <property type="match status" value="1"/>
</dbReference>
<dbReference type="SUPFAM" id="SSF47240">
    <property type="entry name" value="Ferritin-like"/>
    <property type="match status" value="1"/>
</dbReference>
<comment type="caution">
    <text evidence="4">The sequence shown here is derived from an EMBL/GenBank/DDBJ whole genome shotgun (WGS) entry which is preliminary data.</text>
</comment>
<dbReference type="EMBL" id="ACKZ01000027">
    <property type="protein sequence ID" value="EEW36588.1"/>
    <property type="molecule type" value="Genomic_DNA"/>
</dbReference>
<dbReference type="InterPro" id="IPR012347">
    <property type="entry name" value="Ferritin-like"/>
</dbReference>
<dbReference type="AlphaFoldDB" id="C8NIB3"/>
<dbReference type="RefSeq" id="WP_005606196.1">
    <property type="nucleotide sequence ID" value="NZ_CP102283.1"/>
</dbReference>
<feature type="domain" description="Ferritin/DPS" evidence="3">
    <location>
        <begin position="9"/>
        <end position="149"/>
    </location>
</feature>
<dbReference type="Proteomes" id="UP000005926">
    <property type="component" value="Unassembled WGS sequence"/>
</dbReference>
<dbReference type="Gene3D" id="1.20.1260.10">
    <property type="match status" value="1"/>
</dbReference>
<proteinExistence type="inferred from homology"/>
<sequence>MSKEQTKQVLNQLVADLSQQSVIVHQAHWYMRGATFITMHPLMDQHMEMLDAQLDEVSERLITLGGAPYSTLREFTENTKIADAKGNYSDSMEDRIRHLLVGYRYLIDLYQKGIEVAGEEGDDVTQDIFTGAKGALEKLVWMLTATINEAPGL</sequence>
<evidence type="ECO:0000313" key="5">
    <source>
        <dbReference type="Proteomes" id="UP000005926"/>
    </source>
</evidence>
<keyword evidence="5" id="KW-1185">Reference proteome</keyword>